<dbReference type="AlphaFoldDB" id="A0AAV1LUH9"/>
<proteinExistence type="predicted"/>
<dbReference type="PANTHER" id="PTHR47272">
    <property type="entry name" value="DDE_TNP_1_7 DOMAIN-CONTAINING PROTEIN"/>
    <property type="match status" value="1"/>
</dbReference>
<evidence type="ECO:0000256" key="1">
    <source>
        <dbReference type="SAM" id="MobiDB-lite"/>
    </source>
</evidence>
<evidence type="ECO:0000313" key="3">
    <source>
        <dbReference type="EMBL" id="CAK1598515.1"/>
    </source>
</evidence>
<feature type="region of interest" description="Disordered" evidence="1">
    <location>
        <begin position="305"/>
        <end position="336"/>
    </location>
</feature>
<dbReference type="PANTHER" id="PTHR47272:SF1">
    <property type="entry name" value="PIGGYBAC TRANSPOSABLE ELEMENT-DERIVED PROTEIN 3-LIKE"/>
    <property type="match status" value="1"/>
</dbReference>
<accession>A0AAV1LUH9</accession>
<protein>
    <recommendedName>
        <fullName evidence="2">PiggyBac transposable element-derived protein domain-containing protein</fullName>
    </recommendedName>
</protein>
<reference evidence="3 4" key="1">
    <citation type="submission" date="2023-11" db="EMBL/GenBank/DDBJ databases">
        <authorList>
            <person name="Hedman E."/>
            <person name="Englund M."/>
            <person name="Stromberg M."/>
            <person name="Nyberg Akerstrom W."/>
            <person name="Nylinder S."/>
            <person name="Jareborg N."/>
            <person name="Kallberg Y."/>
            <person name="Kronander E."/>
        </authorList>
    </citation>
    <scope>NUCLEOTIDE SEQUENCE [LARGE SCALE GENOMIC DNA]</scope>
</reference>
<evidence type="ECO:0000259" key="2">
    <source>
        <dbReference type="Pfam" id="PF13843"/>
    </source>
</evidence>
<organism evidence="3 4">
    <name type="scientific">Parnassius mnemosyne</name>
    <name type="common">clouded apollo</name>
    <dbReference type="NCBI Taxonomy" id="213953"/>
    <lineage>
        <taxon>Eukaryota</taxon>
        <taxon>Metazoa</taxon>
        <taxon>Ecdysozoa</taxon>
        <taxon>Arthropoda</taxon>
        <taxon>Hexapoda</taxon>
        <taxon>Insecta</taxon>
        <taxon>Pterygota</taxon>
        <taxon>Neoptera</taxon>
        <taxon>Endopterygota</taxon>
        <taxon>Lepidoptera</taxon>
        <taxon>Glossata</taxon>
        <taxon>Ditrysia</taxon>
        <taxon>Papilionoidea</taxon>
        <taxon>Papilionidae</taxon>
        <taxon>Parnassiinae</taxon>
        <taxon>Parnassini</taxon>
        <taxon>Parnassius</taxon>
        <taxon>Driopa</taxon>
    </lineage>
</organism>
<name>A0AAV1LUH9_9NEOP</name>
<dbReference type="InterPro" id="IPR029526">
    <property type="entry name" value="PGBD"/>
</dbReference>
<dbReference type="Proteomes" id="UP001314205">
    <property type="component" value="Unassembled WGS sequence"/>
</dbReference>
<feature type="domain" description="PiggyBac transposable element-derived protein" evidence="2">
    <location>
        <begin position="1"/>
        <end position="126"/>
    </location>
</feature>
<sequence length="387" mass="44853">MTVNRFETIRRFLHFNNNEKHLPKEHPQHDRLHKIRPIISHLNEKFALVPMEQRLSIDEQMCATKVALFMKQYLPNKPHKWGFKLYVMCSVKGYAHKFEIYTGQENERLPDEPDFGPVGNVVVRLARGIYSLGTVQSNRLVNCKLPDKKTMMKKSVPRGTYEEQMTEFDGIDVTAVTWKDNKVVTFLSSYVGAEPVGQVERFDKANKTRIKISCPHIIKEYNAHMGGVDLMDSFIGRYRIAMRSRKWYLRILYHLLDMTVINSWLVYKDLKITEANSSVLNLCHFRLELAEVLAKVNNSFEHCNKRGRPSTSNSVEMEIQAKKRRGPAQHIPPKDIRTDNVGHWPGNCVRSRCKMPGCKGYTQTRCEKCGVALCLTTTKNCFKNFHM</sequence>
<comment type="caution">
    <text evidence="3">The sequence shown here is derived from an EMBL/GenBank/DDBJ whole genome shotgun (WGS) entry which is preliminary data.</text>
</comment>
<gene>
    <name evidence="3" type="ORF">PARMNEM_LOCUS17493</name>
</gene>
<keyword evidence="4" id="KW-1185">Reference proteome</keyword>
<dbReference type="EMBL" id="CAVLGL010000104">
    <property type="protein sequence ID" value="CAK1598515.1"/>
    <property type="molecule type" value="Genomic_DNA"/>
</dbReference>
<dbReference type="Pfam" id="PF13843">
    <property type="entry name" value="DDE_Tnp_1_7"/>
    <property type="match status" value="1"/>
</dbReference>
<evidence type="ECO:0000313" key="4">
    <source>
        <dbReference type="Proteomes" id="UP001314205"/>
    </source>
</evidence>